<comment type="caution">
    <text evidence="1">The sequence shown here is derived from an EMBL/GenBank/DDBJ whole genome shotgun (WGS) entry which is preliminary data.</text>
</comment>
<accession>A0ABS2RBE3</accession>
<dbReference type="Pfam" id="PF10720">
    <property type="entry name" value="DUF2515"/>
    <property type="match status" value="1"/>
</dbReference>
<gene>
    <name evidence="1" type="ORF">JOC94_003986</name>
</gene>
<evidence type="ECO:0008006" key="3">
    <source>
        <dbReference type="Google" id="ProtNLM"/>
    </source>
</evidence>
<evidence type="ECO:0000313" key="1">
    <source>
        <dbReference type="EMBL" id="MBM7716962.1"/>
    </source>
</evidence>
<name>A0ABS2RBE3_9BACI</name>
<evidence type="ECO:0000313" key="2">
    <source>
        <dbReference type="Proteomes" id="UP000823485"/>
    </source>
</evidence>
<proteinExistence type="predicted"/>
<organism evidence="1 2">
    <name type="scientific">Siminovitchia thermophila</name>
    <dbReference type="NCBI Taxonomy" id="1245522"/>
    <lineage>
        <taxon>Bacteria</taxon>
        <taxon>Bacillati</taxon>
        <taxon>Bacillota</taxon>
        <taxon>Bacilli</taxon>
        <taxon>Bacillales</taxon>
        <taxon>Bacillaceae</taxon>
        <taxon>Siminovitchia</taxon>
    </lineage>
</organism>
<keyword evidence="2" id="KW-1185">Reference proteome</keyword>
<protein>
    <recommendedName>
        <fullName evidence="3">DUF2515 domain-containing protein</fullName>
    </recommendedName>
</protein>
<sequence>MKEFFVKKKLTKKKLSDHLIPMKNQLKKKEGTPSSCESAVLPSKDKMLLEQIKAQTAALNLNNVTRTMAYLNFYLHYPEIHWAFLGHVVSRNGGWNMTDLKGELLVKLLNERRREDYFLFLERGNWLIFQDIYPQFLLYAESVKQNRNLFYLLPYLHVSVFMEVVWNDFWNRGDSYTLAIAQVINEQSYLEKRVVKNPVYQEKVLYTFEFLLQELLSFNHILFPYSEPDHEGGTALVGMTLDYFGSLHERIVLGKHLYRLLFSDQRLWRKVLGWCIAQPHTGSRKDYWPHLFNDVHEGLPGTIYKRLKKCQLKKGFPRFYSPRLEFAWKNVVQEDAEEGDWFNRWDVIYYLEKDHEKKSGDIEDDYCETLENLEFAASAKTAFSK</sequence>
<dbReference type="InterPro" id="IPR019658">
    <property type="entry name" value="DUF2515"/>
</dbReference>
<dbReference type="EMBL" id="JAFBFH010000036">
    <property type="protein sequence ID" value="MBM7716962.1"/>
    <property type="molecule type" value="Genomic_DNA"/>
</dbReference>
<dbReference type="Proteomes" id="UP000823485">
    <property type="component" value="Unassembled WGS sequence"/>
</dbReference>
<reference evidence="1 2" key="1">
    <citation type="submission" date="2021-01" db="EMBL/GenBank/DDBJ databases">
        <title>Genomic Encyclopedia of Type Strains, Phase IV (KMG-IV): sequencing the most valuable type-strain genomes for metagenomic binning, comparative biology and taxonomic classification.</title>
        <authorList>
            <person name="Goeker M."/>
        </authorList>
    </citation>
    <scope>NUCLEOTIDE SEQUENCE [LARGE SCALE GENOMIC DNA]</scope>
    <source>
        <strain evidence="1 2">DSM 105453</strain>
    </source>
</reference>